<dbReference type="InterPro" id="IPR011050">
    <property type="entry name" value="Pectin_lyase_fold/virulence"/>
</dbReference>
<sequence>MKRTKFTILKGFFLLLLTFYLSLMAPAFGSVSVLAGNSETNFVQQDDSSFDTLIIDKPVKGISYNEFSNFSVLSKKLVIFNGSDSVNHSITPANTIIIKSSNISISNEVEIIGAPANILFISSSASACKECSFNNVGRVTFALASIGTKQAIHASGVVGKLTTLNAGRMQLSNIKSPGVQSLEFIADKVLLSGDIDLNLRADIHSEGGYVIHPQGSKIVGSGGVSFYPGKMVINYENLRVDSAEVVSDEFILSSRIRAASVAILTPQNIKITSTADISTISDILSTSTLNGQFYAPIEGIFIQGAGNEAFSYKKNNIVMWGKLSTDNKIVIKSINRLDVGNSIVAKDVSLISGYDTYVTGYIQSELIEIAARNLINSGRLSSKIINVEAEHGIHNSYGGDIKASQIVLKANAGNVTNGSRSDKVPYTIATTWLPISSDLTSLKHGIFYDVSETGTISSNLSAHISGNNISIQAKAFENINPYSIVKSSSDDWSAGISINNQLANQVSVRAEHKLEIKASNYVLNSSAIIGLNQSGTLVINSPKFSNERYRMQMESYVYNQAVMSSDKSRQYDSARIGTTTKVIAYSPPARFYSFGEFRFSDGKDTDSIDEEFINELSYFEVFSDAHFHQTEIKTIGLEVSENYDFTALHDIRNCLMFRTCDGEHVTTLAEAETLFSVSGSIYGVDESIASQSDLDIANINIRQAKEIDVINQYLAPFFYKNNDYDYGTVNKSEVQGDMLTGVRTQCKMVTFKGWGLNREYSKCDNYSFQVSISWLLSEEAKDRELGKTGYTPAQFEAASKIYVSSLPSKPVTWPASVKQGFQGVTSLLTYSSYSIDGCYVVIGYTQTNTFHGSTYGAAYTHITAEKFNNRIPIKLLMKFLPGAPEINVCSLNTVVPKNYTEKQYDDAAKAYVSTLTVDASLWSSYFRQVHDKKAKVTGTTSNVISYISFSLNGNDVIVNYRQTDHYTISAPYAGTRSFSESHDLTKRISVAELMNYLPY</sequence>
<name>A0ABX1KQV4_9GAMM</name>
<reference evidence="1 2" key="1">
    <citation type="submission" date="2020-04" db="EMBL/GenBank/DDBJ databases">
        <title>The first description of lens atrophy caused by putative novel Shewanella sp. that is a new emerging pathogen for cultured rainbow trout?</title>
        <authorList>
            <person name="Saticioglu I.B."/>
            <person name="Duman M."/>
            <person name="Altun S."/>
        </authorList>
    </citation>
    <scope>NUCLEOTIDE SEQUENCE [LARGE SCALE GENOMIC DNA]</scope>
    <source>
        <strain evidence="1 2">S-1</strain>
    </source>
</reference>
<dbReference type="InterPro" id="IPR012334">
    <property type="entry name" value="Pectin_lyas_fold"/>
</dbReference>
<dbReference type="EMBL" id="JABAEB010000011">
    <property type="protein sequence ID" value="NLQ24596.1"/>
    <property type="molecule type" value="Genomic_DNA"/>
</dbReference>
<dbReference type="SUPFAM" id="SSF51126">
    <property type="entry name" value="Pectin lyase-like"/>
    <property type="match status" value="1"/>
</dbReference>
<organism evidence="1 2">
    <name type="scientific">Shewanella oncorhynchi</name>
    <dbReference type="NCBI Taxonomy" id="2726434"/>
    <lineage>
        <taxon>Bacteria</taxon>
        <taxon>Pseudomonadati</taxon>
        <taxon>Pseudomonadota</taxon>
        <taxon>Gammaproteobacteria</taxon>
        <taxon>Alteromonadales</taxon>
        <taxon>Shewanellaceae</taxon>
        <taxon>Shewanella</taxon>
    </lineage>
</organism>
<evidence type="ECO:0008006" key="3">
    <source>
        <dbReference type="Google" id="ProtNLM"/>
    </source>
</evidence>
<dbReference type="Gene3D" id="2.160.20.10">
    <property type="entry name" value="Single-stranded right-handed beta-helix, Pectin lyase-like"/>
    <property type="match status" value="1"/>
</dbReference>
<gene>
    <name evidence="1" type="ORF">HGO26_17135</name>
</gene>
<dbReference type="RefSeq" id="WP_168826712.1">
    <property type="nucleotide sequence ID" value="NZ_JABAEB010000011.1"/>
</dbReference>
<comment type="caution">
    <text evidence="1">The sequence shown here is derived from an EMBL/GenBank/DDBJ whole genome shotgun (WGS) entry which is preliminary data.</text>
</comment>
<proteinExistence type="predicted"/>
<accession>A0ABX1KQV4</accession>
<evidence type="ECO:0000313" key="2">
    <source>
        <dbReference type="Proteomes" id="UP000527352"/>
    </source>
</evidence>
<evidence type="ECO:0000313" key="1">
    <source>
        <dbReference type="EMBL" id="NLQ24596.1"/>
    </source>
</evidence>
<dbReference type="Proteomes" id="UP000527352">
    <property type="component" value="Unassembled WGS sequence"/>
</dbReference>
<protein>
    <recommendedName>
        <fullName evidence="3">Filamentous haemagglutinin FhaB/tRNA nuclease CdiA-like TPS domain-containing protein</fullName>
    </recommendedName>
</protein>
<keyword evidence="2" id="KW-1185">Reference proteome</keyword>